<dbReference type="EMBL" id="CM016558">
    <property type="protein sequence ID" value="TKW04235.1"/>
    <property type="molecule type" value="Genomic_DNA"/>
</dbReference>
<dbReference type="OMA" id="CIPRISH"/>
<dbReference type="Gramene" id="TKW04235">
    <property type="protein sequence ID" value="TKW04235"/>
    <property type="gene ID" value="SEVIR_7G096100v2"/>
</dbReference>
<evidence type="ECO:0000313" key="2">
    <source>
        <dbReference type="Proteomes" id="UP000298652"/>
    </source>
</evidence>
<evidence type="ECO:0008006" key="3">
    <source>
        <dbReference type="Google" id="ProtNLM"/>
    </source>
</evidence>
<evidence type="ECO:0000313" key="1">
    <source>
        <dbReference type="EMBL" id="TKW04235.1"/>
    </source>
</evidence>
<gene>
    <name evidence="1" type="ORF">SEVIR_7G096100v2</name>
</gene>
<dbReference type="Proteomes" id="UP000298652">
    <property type="component" value="Chromosome 7"/>
</dbReference>
<organism evidence="1 2">
    <name type="scientific">Setaria viridis</name>
    <name type="common">Green bristlegrass</name>
    <name type="synonym">Setaria italica subsp. viridis</name>
    <dbReference type="NCBI Taxonomy" id="4556"/>
    <lineage>
        <taxon>Eukaryota</taxon>
        <taxon>Viridiplantae</taxon>
        <taxon>Streptophyta</taxon>
        <taxon>Embryophyta</taxon>
        <taxon>Tracheophyta</taxon>
        <taxon>Spermatophyta</taxon>
        <taxon>Magnoliopsida</taxon>
        <taxon>Liliopsida</taxon>
        <taxon>Poales</taxon>
        <taxon>Poaceae</taxon>
        <taxon>PACMAD clade</taxon>
        <taxon>Panicoideae</taxon>
        <taxon>Panicodae</taxon>
        <taxon>Paniceae</taxon>
        <taxon>Cenchrinae</taxon>
        <taxon>Setaria</taxon>
    </lineage>
</organism>
<name>A0A4U6TS29_SETVI</name>
<proteinExistence type="predicted"/>
<protein>
    <recommendedName>
        <fullName evidence="3">Cathepsin propeptide inhibitor domain-containing protein</fullName>
    </recommendedName>
</protein>
<dbReference type="Gene3D" id="1.10.287.2250">
    <property type="match status" value="1"/>
</dbReference>
<dbReference type="AlphaFoldDB" id="A0A4U6TS29"/>
<sequence length="265" mass="29676">MGGRRAGDAPWLPAGDAPAAIGPLWGMRRGPSLISRHANCGNKVPAGRPWCIPRISHRYGSAAMVPRSSCVAAVMAFRSSRAAACSGLGVIAPLMSCLTRGDASTKPRDDASSRSLEQTNPVLFLSLSDKDVESDEAVWALYERWCKAFNMKGDHAEMARRFKIFRYYAKYVHHFNTYLPPDPEEPAIYIQKRREAELLLRDMGEDISDFDECHLPIELGPFDDGGDPFIFEHCKRLLEQIEEREKIQERDPFSAVEDVTAEKFA</sequence>
<reference evidence="1" key="1">
    <citation type="submission" date="2019-03" db="EMBL/GenBank/DDBJ databases">
        <title>WGS assembly of Setaria viridis.</title>
        <authorList>
            <person name="Huang P."/>
            <person name="Jenkins J."/>
            <person name="Grimwood J."/>
            <person name="Barry K."/>
            <person name="Healey A."/>
            <person name="Mamidi S."/>
            <person name="Sreedasyam A."/>
            <person name="Shu S."/>
            <person name="Feldman M."/>
            <person name="Wu J."/>
            <person name="Yu Y."/>
            <person name="Chen C."/>
            <person name="Johnson J."/>
            <person name="Rokhsar D."/>
            <person name="Baxter I."/>
            <person name="Schmutz J."/>
            <person name="Brutnell T."/>
            <person name="Kellogg E."/>
        </authorList>
    </citation>
    <scope>NUCLEOTIDE SEQUENCE [LARGE SCALE GENOMIC DNA]</scope>
</reference>
<keyword evidence="2" id="KW-1185">Reference proteome</keyword>
<accession>A0A4U6TS29</accession>